<accession>E4TPI4</accession>
<dbReference type="InterPro" id="IPR052737">
    <property type="entry name" value="Omega-amidase_YafV"/>
</dbReference>
<dbReference type="EC" id="3.5.1.3" evidence="3"/>
<evidence type="ECO:0000256" key="4">
    <source>
        <dbReference type="ARBA" id="ARBA00052904"/>
    </source>
</evidence>
<organism evidence="7 8">
    <name type="scientific">Marivirga tractuosa (strain ATCC 23168 / DSM 4126 / NBRC 15989 / NCIMB 1408 / VKM B-1430 / H-43)</name>
    <name type="common">Microscilla tractuosa</name>
    <name type="synonym">Flexibacter tractuosus</name>
    <dbReference type="NCBI Taxonomy" id="643867"/>
    <lineage>
        <taxon>Bacteria</taxon>
        <taxon>Pseudomonadati</taxon>
        <taxon>Bacteroidota</taxon>
        <taxon>Cytophagia</taxon>
        <taxon>Cytophagales</taxon>
        <taxon>Marivirgaceae</taxon>
        <taxon>Marivirga</taxon>
    </lineage>
</organism>
<comment type="similarity">
    <text evidence="1">Belongs to the carbon-nitrogen hydrolase superfamily. NIT1/NIT2 family.</text>
</comment>
<dbReference type="eggNOG" id="COG0388">
    <property type="taxonomic scope" value="Bacteria"/>
</dbReference>
<dbReference type="STRING" id="643867.Ftrac_1583"/>
<dbReference type="KEGG" id="mtt:Ftrac_1583"/>
<dbReference type="Proteomes" id="UP000008720">
    <property type="component" value="Chromosome"/>
</dbReference>
<reference evidence="7 8" key="1">
    <citation type="journal article" date="2011" name="Stand. Genomic Sci.">
        <title>Complete genome sequence of Marivirga tractuosa type strain (H-43).</title>
        <authorList>
            <person name="Pagani I."/>
            <person name="Chertkov O."/>
            <person name="Lapidus A."/>
            <person name="Lucas S."/>
            <person name="Del Rio T.G."/>
            <person name="Tice H."/>
            <person name="Copeland A."/>
            <person name="Cheng J.F."/>
            <person name="Nolan M."/>
            <person name="Saunders E."/>
            <person name="Pitluck S."/>
            <person name="Held B."/>
            <person name="Goodwin L."/>
            <person name="Liolios K."/>
            <person name="Ovchinikova G."/>
            <person name="Ivanova N."/>
            <person name="Mavromatis K."/>
            <person name="Pati A."/>
            <person name="Chen A."/>
            <person name="Palaniappan K."/>
            <person name="Land M."/>
            <person name="Hauser L."/>
            <person name="Jeffries C.D."/>
            <person name="Detter J.C."/>
            <person name="Han C."/>
            <person name="Tapia R."/>
            <person name="Ngatchou-Djao O.D."/>
            <person name="Rohde M."/>
            <person name="Goker M."/>
            <person name="Spring S."/>
            <person name="Sikorski J."/>
            <person name="Woyke T."/>
            <person name="Bristow J."/>
            <person name="Eisen J.A."/>
            <person name="Markowitz V."/>
            <person name="Hugenholtz P."/>
            <person name="Klenk H.P."/>
            <person name="Kyrpides N.C."/>
        </authorList>
    </citation>
    <scope>NUCLEOTIDE SEQUENCE [LARGE SCALE GENOMIC DNA]</scope>
    <source>
        <strain evidence="8">ATCC 23168 / DSM 4126 / NBRC 15989 / NCIMB 1408 / VKM B-1430 / H-43</strain>
    </source>
</reference>
<proteinExistence type="inferred from homology"/>
<dbReference type="EMBL" id="CP002349">
    <property type="protein sequence ID" value="ADR21572.1"/>
    <property type="molecule type" value="Genomic_DNA"/>
</dbReference>
<name>E4TPI4_MARTH</name>
<dbReference type="PROSITE" id="PS50263">
    <property type="entry name" value="CN_HYDROLASE"/>
    <property type="match status" value="1"/>
</dbReference>
<dbReference type="GO" id="GO:0050152">
    <property type="term" value="F:omega-amidase activity"/>
    <property type="evidence" value="ECO:0007669"/>
    <property type="project" value="UniProtKB-EC"/>
</dbReference>
<dbReference type="Pfam" id="PF00795">
    <property type="entry name" value="CN_hydrolase"/>
    <property type="match status" value="1"/>
</dbReference>
<dbReference type="InterPro" id="IPR036526">
    <property type="entry name" value="C-N_Hydrolase_sf"/>
</dbReference>
<dbReference type="InterPro" id="IPR003010">
    <property type="entry name" value="C-N_Hydrolase"/>
</dbReference>
<comment type="catalytic activity">
    <reaction evidence="4">
        <text>a monoamide of a dicarboxylate + H2O = a dicarboxylate + NH4(+)</text>
        <dbReference type="Rhea" id="RHEA:11716"/>
        <dbReference type="ChEBI" id="CHEBI:15377"/>
        <dbReference type="ChEBI" id="CHEBI:28938"/>
        <dbReference type="ChEBI" id="CHEBI:28965"/>
        <dbReference type="ChEBI" id="CHEBI:77450"/>
        <dbReference type="EC" id="3.5.1.3"/>
    </reaction>
</comment>
<evidence type="ECO:0000313" key="8">
    <source>
        <dbReference type="Proteomes" id="UP000008720"/>
    </source>
</evidence>
<dbReference type="PANTHER" id="PTHR47799:SF1">
    <property type="entry name" value="OMEGA-AMIDASE YAFV"/>
    <property type="match status" value="1"/>
</dbReference>
<evidence type="ECO:0000256" key="1">
    <source>
        <dbReference type="ARBA" id="ARBA00010613"/>
    </source>
</evidence>
<dbReference type="NCBIfam" id="NF007757">
    <property type="entry name" value="PRK10438.1"/>
    <property type="match status" value="1"/>
</dbReference>
<gene>
    <name evidence="7" type="ordered locus">Ftrac_1583</name>
</gene>
<dbReference type="OrthoDB" id="9811121at2"/>
<dbReference type="RefSeq" id="WP_013453719.1">
    <property type="nucleotide sequence ID" value="NC_014759.1"/>
</dbReference>
<evidence type="ECO:0000256" key="3">
    <source>
        <dbReference type="ARBA" id="ARBA00039118"/>
    </source>
</evidence>
<evidence type="ECO:0000313" key="7">
    <source>
        <dbReference type="EMBL" id="ADR21572.1"/>
    </source>
</evidence>
<keyword evidence="2" id="KW-0378">Hydrolase</keyword>
<dbReference type="PANTHER" id="PTHR47799">
    <property type="entry name" value="OMEGA-AMIDASE YAFV"/>
    <property type="match status" value="1"/>
</dbReference>
<dbReference type="SUPFAM" id="SSF56317">
    <property type="entry name" value="Carbon-nitrogen hydrolase"/>
    <property type="match status" value="1"/>
</dbReference>
<keyword evidence="8" id="KW-1185">Reference proteome</keyword>
<dbReference type="CDD" id="cd07575">
    <property type="entry name" value="Xc-1258_like"/>
    <property type="match status" value="1"/>
</dbReference>
<dbReference type="Gene3D" id="3.60.110.10">
    <property type="entry name" value="Carbon-nitrogen hydrolase"/>
    <property type="match status" value="1"/>
</dbReference>
<evidence type="ECO:0000256" key="2">
    <source>
        <dbReference type="ARBA" id="ARBA00022801"/>
    </source>
</evidence>
<evidence type="ECO:0000256" key="5">
    <source>
        <dbReference type="ARBA" id="ARBA00072139"/>
    </source>
</evidence>
<dbReference type="FunFam" id="3.60.110.10:FF:000004">
    <property type="entry name" value="Carbon-nitrogen hydrolase"/>
    <property type="match status" value="1"/>
</dbReference>
<dbReference type="GO" id="GO:0106008">
    <property type="term" value="F:2-oxoglutaramate amidase activity"/>
    <property type="evidence" value="ECO:0007669"/>
    <property type="project" value="TreeGrafter"/>
</dbReference>
<sequence length="264" mass="30766">MQDLKVTLIQTPLYWQDKQANISMFEEKIWEIQEETDLIVLPEMFNTGFSMEAEKMAEPMNLHTFKWMRQMASQKKAVVTGSYIVNDNGNYFNRLIWMQPDGDYFTYDKRHLFRMANEDEHYSPGQKDLIVELNGWKIKPLVCYDLRFPVWSRNRSNDKNELEYDLILFVANWPAVRVNAWDTLLEARAIENVSYCLGVNRIGDDGKGIAHNGHSGIYGPKGNALYFADDREEIKTVTLSGEELLRFREKFPAQLDADGFVINN</sequence>
<protein>
    <recommendedName>
        <fullName evidence="5">Omega-amidase YafV</fullName>
        <ecNumber evidence="3">3.5.1.3</ecNumber>
    </recommendedName>
</protein>
<evidence type="ECO:0000259" key="6">
    <source>
        <dbReference type="PROSITE" id="PS50263"/>
    </source>
</evidence>
<dbReference type="HOGENOM" id="CLU_030130_3_7_10"/>
<dbReference type="AlphaFoldDB" id="E4TPI4"/>
<feature type="domain" description="CN hydrolase" evidence="6">
    <location>
        <begin position="4"/>
        <end position="241"/>
    </location>
</feature>